<dbReference type="Gene3D" id="3.30.200.20">
    <property type="entry name" value="Phosphorylase Kinase, domain 1"/>
    <property type="match status" value="1"/>
</dbReference>
<organism evidence="11 12">
    <name type="scientific">Chelydra serpentina</name>
    <name type="common">Snapping turtle</name>
    <name type="synonym">Testudo serpentina</name>
    <dbReference type="NCBI Taxonomy" id="8475"/>
    <lineage>
        <taxon>Eukaryota</taxon>
        <taxon>Metazoa</taxon>
        <taxon>Chordata</taxon>
        <taxon>Craniata</taxon>
        <taxon>Vertebrata</taxon>
        <taxon>Euteleostomi</taxon>
        <taxon>Archelosauria</taxon>
        <taxon>Testudinata</taxon>
        <taxon>Testudines</taxon>
        <taxon>Cryptodira</taxon>
        <taxon>Durocryptodira</taxon>
        <taxon>Americhelydia</taxon>
        <taxon>Chelydroidea</taxon>
        <taxon>Chelydridae</taxon>
        <taxon>Chelydra</taxon>
    </lineage>
</organism>
<keyword evidence="6" id="KW-0418">Kinase</keyword>
<dbReference type="GO" id="GO:0046872">
    <property type="term" value="F:metal ion binding"/>
    <property type="evidence" value="ECO:0007669"/>
    <property type="project" value="UniProtKB-KW"/>
</dbReference>
<reference evidence="11" key="1">
    <citation type="submission" date="2025-08" db="UniProtKB">
        <authorList>
            <consortium name="Ensembl"/>
        </authorList>
    </citation>
    <scope>IDENTIFICATION</scope>
</reference>
<evidence type="ECO:0000313" key="12">
    <source>
        <dbReference type="Proteomes" id="UP000694403"/>
    </source>
</evidence>
<evidence type="ECO:0000313" key="11">
    <source>
        <dbReference type="Ensembl" id="ENSCSRP00000019393.1"/>
    </source>
</evidence>
<dbReference type="Proteomes" id="UP000694403">
    <property type="component" value="Unplaced"/>
</dbReference>
<dbReference type="FunFam" id="3.30.200.20:FF:000134">
    <property type="entry name" value="Dual specificity testis-specific protein kinase 2"/>
    <property type="match status" value="1"/>
</dbReference>
<dbReference type="InterPro" id="IPR017441">
    <property type="entry name" value="Protein_kinase_ATP_BS"/>
</dbReference>
<reference evidence="11" key="2">
    <citation type="submission" date="2025-09" db="UniProtKB">
        <authorList>
            <consortium name="Ensembl"/>
        </authorList>
    </citation>
    <scope>IDENTIFICATION</scope>
</reference>
<keyword evidence="8" id="KW-0464">Manganese</keyword>
<dbReference type="GO" id="GO:0030036">
    <property type="term" value="P:actin cytoskeleton organization"/>
    <property type="evidence" value="ECO:0007669"/>
    <property type="project" value="TreeGrafter"/>
</dbReference>
<feature type="binding site" evidence="9">
    <location>
        <position position="188"/>
    </location>
    <ligand>
        <name>ATP</name>
        <dbReference type="ChEBI" id="CHEBI:30616"/>
    </ligand>
</feature>
<accession>A0A8C3STC4</accession>
<keyword evidence="7 9" id="KW-0067">ATP-binding</keyword>
<dbReference type="GO" id="GO:0005737">
    <property type="term" value="C:cytoplasm"/>
    <property type="evidence" value="ECO:0007669"/>
    <property type="project" value="TreeGrafter"/>
</dbReference>
<dbReference type="SUPFAM" id="SSF56112">
    <property type="entry name" value="Protein kinase-like (PK-like)"/>
    <property type="match status" value="1"/>
</dbReference>
<dbReference type="PROSITE" id="PS00109">
    <property type="entry name" value="PROTEIN_KINASE_TYR"/>
    <property type="match status" value="1"/>
</dbReference>
<dbReference type="InterPro" id="IPR050940">
    <property type="entry name" value="Actin_reg-Ser/Thr_kinase"/>
</dbReference>
<dbReference type="PROSITE" id="PS50011">
    <property type="entry name" value="PROTEIN_KINASE_DOM"/>
    <property type="match status" value="1"/>
</dbReference>
<dbReference type="InterPro" id="IPR008266">
    <property type="entry name" value="Tyr_kinase_AS"/>
</dbReference>
<comment type="cofactor">
    <cofactor evidence="2">
        <name>Mg(2+)</name>
        <dbReference type="ChEBI" id="CHEBI:18420"/>
    </cofactor>
</comment>
<keyword evidence="3" id="KW-0723">Serine/threonine-protein kinase</keyword>
<dbReference type="PANTHER" id="PTHR46485:SF6">
    <property type="entry name" value="DUAL SPECIFICITY TESTIS-SPECIFIC PROTEIN KINASE 2"/>
    <property type="match status" value="1"/>
</dbReference>
<dbReference type="Ensembl" id="ENSCSRT00000020274.1">
    <property type="protein sequence ID" value="ENSCSRP00000019393.1"/>
    <property type="gene ID" value="ENSCSRG00000014705.1"/>
</dbReference>
<sequence>MLPYNVVWQPPALCTACRKSSPLELAGGGLEPRWTGSPPTFHVRQSPSRLSVADSSAVPPPIAMCCSCPLLWSCSQEPPACCAGREVGDLSFFKRNHLFSKMDRSKRNSIAGFPPRLERIEDFDGGGGGDGTVSQVGRVWTSSYRALISAFSRLTRLDDFTCEKIGSGFFSEVFKVRHKTSDQVMALKMNILSSNRANMLKEIQLMNRLSHPNILRFMGVCVHQGQLHALTEYINCGNLEQLLDGNQHLPWMVRVKLAYDIALGLSYLHYKGIFHRDLTSKNCLIKHDESGYSAVVGDFGLAEKIPDCSEKLPVVGSPFWMAPEVLRDEPYNEKVGMFKWNVVIGCYFSVQSWRFRNIKSFKVILPL</sequence>
<evidence type="ECO:0000256" key="7">
    <source>
        <dbReference type="ARBA" id="ARBA00022840"/>
    </source>
</evidence>
<dbReference type="PROSITE" id="PS00107">
    <property type="entry name" value="PROTEIN_KINASE_ATP"/>
    <property type="match status" value="1"/>
</dbReference>
<evidence type="ECO:0000259" key="10">
    <source>
        <dbReference type="PROSITE" id="PS50011"/>
    </source>
</evidence>
<evidence type="ECO:0000256" key="9">
    <source>
        <dbReference type="PROSITE-ProRule" id="PRU10141"/>
    </source>
</evidence>
<evidence type="ECO:0000256" key="4">
    <source>
        <dbReference type="ARBA" id="ARBA00022679"/>
    </source>
</evidence>
<comment type="cofactor">
    <cofactor evidence="1">
        <name>Mn(2+)</name>
        <dbReference type="ChEBI" id="CHEBI:29035"/>
    </cofactor>
</comment>
<dbReference type="FunFam" id="1.10.510.10:FF:002766">
    <property type="match status" value="1"/>
</dbReference>
<evidence type="ECO:0000256" key="2">
    <source>
        <dbReference type="ARBA" id="ARBA00001946"/>
    </source>
</evidence>
<dbReference type="InterPro" id="IPR000719">
    <property type="entry name" value="Prot_kinase_dom"/>
</dbReference>
<proteinExistence type="predicted"/>
<protein>
    <submittedName>
        <fullName evidence="11">Testis associated actin remodelling kinase 2</fullName>
    </submittedName>
</protein>
<keyword evidence="4" id="KW-0808">Transferase</keyword>
<dbReference type="GO" id="GO:0004674">
    <property type="term" value="F:protein serine/threonine kinase activity"/>
    <property type="evidence" value="ECO:0007669"/>
    <property type="project" value="UniProtKB-KW"/>
</dbReference>
<dbReference type="PANTHER" id="PTHR46485">
    <property type="entry name" value="LIM DOMAIN KINASE 1"/>
    <property type="match status" value="1"/>
</dbReference>
<keyword evidence="5 9" id="KW-0547">Nucleotide-binding</keyword>
<feature type="domain" description="Protein kinase" evidence="10">
    <location>
        <begin position="159"/>
        <end position="367"/>
    </location>
</feature>
<dbReference type="GO" id="GO:0005634">
    <property type="term" value="C:nucleus"/>
    <property type="evidence" value="ECO:0007669"/>
    <property type="project" value="TreeGrafter"/>
</dbReference>
<evidence type="ECO:0000256" key="1">
    <source>
        <dbReference type="ARBA" id="ARBA00001936"/>
    </source>
</evidence>
<keyword evidence="12" id="KW-1185">Reference proteome</keyword>
<evidence type="ECO:0000256" key="8">
    <source>
        <dbReference type="ARBA" id="ARBA00023211"/>
    </source>
</evidence>
<evidence type="ECO:0000256" key="6">
    <source>
        <dbReference type="ARBA" id="ARBA00022777"/>
    </source>
</evidence>
<dbReference type="Gene3D" id="1.10.510.10">
    <property type="entry name" value="Transferase(Phosphotransferase) domain 1"/>
    <property type="match status" value="1"/>
</dbReference>
<dbReference type="Pfam" id="PF00069">
    <property type="entry name" value="Pkinase"/>
    <property type="match status" value="1"/>
</dbReference>
<dbReference type="GO" id="GO:0005524">
    <property type="term" value="F:ATP binding"/>
    <property type="evidence" value="ECO:0007669"/>
    <property type="project" value="UniProtKB-UniRule"/>
</dbReference>
<name>A0A8C3STC4_CHESE</name>
<dbReference type="InterPro" id="IPR011009">
    <property type="entry name" value="Kinase-like_dom_sf"/>
</dbReference>
<evidence type="ECO:0000256" key="3">
    <source>
        <dbReference type="ARBA" id="ARBA00022527"/>
    </source>
</evidence>
<evidence type="ECO:0000256" key="5">
    <source>
        <dbReference type="ARBA" id="ARBA00022741"/>
    </source>
</evidence>
<dbReference type="AlphaFoldDB" id="A0A8C3STC4"/>